<dbReference type="Gene3D" id="1.50.10.10">
    <property type="match status" value="1"/>
</dbReference>
<keyword evidence="2" id="KW-1185">Reference proteome</keyword>
<proteinExistence type="predicted"/>
<gene>
    <name evidence="1" type="ORF">DOK79_000366</name>
</gene>
<dbReference type="InterPro" id="IPR012341">
    <property type="entry name" value="6hp_glycosidase-like_sf"/>
</dbReference>
<organism evidence="1 2">
    <name type="scientific">Candidatus Enterococcus mangumiae</name>
    <dbReference type="NCBI Taxonomy" id="2230878"/>
    <lineage>
        <taxon>Bacteria</taxon>
        <taxon>Bacillati</taxon>
        <taxon>Bacillota</taxon>
        <taxon>Bacilli</taxon>
        <taxon>Lactobacillales</taxon>
        <taxon>Enterococcaceae</taxon>
        <taxon>Enterococcus</taxon>
    </lineage>
</organism>
<reference evidence="1 2" key="1">
    <citation type="submission" date="2024-03" db="EMBL/GenBank/DDBJ databases">
        <title>The Genome Sequence of Enterococcus sp. DIV1094.</title>
        <authorList>
            <consortium name="The Broad Institute Genomics Platform"/>
            <consortium name="The Broad Institute Microbial Omics Core"/>
            <consortium name="The Broad Institute Genomic Center for Infectious Diseases"/>
            <person name="Earl A."/>
            <person name="Manson A."/>
            <person name="Gilmore M."/>
            <person name="Schwartman J."/>
            <person name="Shea T."/>
            <person name="Abouelleil A."/>
            <person name="Cao P."/>
            <person name="Chapman S."/>
            <person name="Cusick C."/>
            <person name="Young S."/>
            <person name="Neafsey D."/>
            <person name="Nusbaum C."/>
            <person name="Birren B."/>
        </authorList>
    </citation>
    <scope>NUCLEOTIDE SEQUENCE [LARGE SCALE GENOMIC DNA]</scope>
    <source>
        <strain evidence="1 2">DIV1094</strain>
    </source>
</reference>
<dbReference type="InterPro" id="IPR008928">
    <property type="entry name" value="6-hairpin_glycosidase_sf"/>
</dbReference>
<sequence>MKNVFVGVYSTVNCMLLWRIKEMGKRMLEQTFLVNNQKTSVTQAPGPKVPVDEIVLEDFTQDRGWALTNAEIAYSSVGAKITLTDTTARLTKVFTYSTWQYSDLMVQIRSVTEGLTWALSVQDVENESQEILLQEESSAANSRFLEKFNYSIKGIAGAEALSDWNDPIGIEKTFMLIFTFRGNVGESIDLGTIIRSQPSYDIPLALPSQVTGTIAGVDFGGDPTINVDELRNDDPVNSATMKEHRNLTLPFSRLVTNPEYNFDNQAITPVEISFDLRFGAYYGIRGNANKTMINGEYIREKKSGFQDSSLNALLSIDGVQVSEESLRSAWYPHKVMLLGEVPGGGQIATTDFFIDESTLGRIITLSQVSGDFFEIEMRDSTTSATDYQTNNLKCTWESSNQVVVKNDTQFADWHQNLFQTAIKVVALTESGQIDADATAQIIPPTFIEGRGKYQIPTTISSIGLVIGYATKEEGVTMAITRALRGVGIGTGALSIQEHYAARKTYWDQLLASVPAPQTWGVSDPSVYHHEVVTIEKHRVLYYAGWTHLIGNILAPTEETGYAFTQQSLGKPSRQCAGASMTPANNCWEGLLQIQDLMYINPSIAWSGMEGFMSMVDANGFLSGEVLPVRMAQTIWMIHSLSPDAARLAAMYPALKRHLEWKLDNPRWVYETINVANEVDSEFMISAIYDTKFIIEICQELGGLYADEVAYWEVRHEESLTNYSYWMFCDPLSHEALYSYPQNSTNSDTNRKVLRNGANLPDANYQRGIWQYFFIGCVDIDPDNLDERKFIHGNNGHLSEPPVSGATTELPHMIGSGLVLPDLPSAQATQLTQFVVDIIDPSLALCGFPVLKWAPSSLLTYGVINRGFYDEAKALIGSSLVRAIEIWQFCENYFWNAAGPKGTYPTSFGASQIVDNTWMMNGVINDGSGVREIPNWQTGQNKPPNLPLEITTDQPIDLNDPEGTLERLDLPQEIRQTYELVNGAGEPYQIGKIAAVTWDAGSLQQESTNSYTITGETEAHNPVEAHITSTS</sequence>
<dbReference type="RefSeq" id="WP_206855921.1">
    <property type="nucleotide sequence ID" value="NZ_CP147250.1"/>
</dbReference>
<protein>
    <submittedName>
        <fullName evidence="1">Uncharacterized protein</fullName>
    </submittedName>
</protein>
<dbReference type="EMBL" id="CP147250">
    <property type="protein sequence ID" value="WYJ78860.1"/>
    <property type="molecule type" value="Genomic_DNA"/>
</dbReference>
<dbReference type="SUPFAM" id="SSF48208">
    <property type="entry name" value="Six-hairpin glycosidases"/>
    <property type="match status" value="1"/>
</dbReference>
<evidence type="ECO:0000313" key="1">
    <source>
        <dbReference type="EMBL" id="WYJ78860.1"/>
    </source>
</evidence>
<accession>A0ABZ2SUX8</accession>
<dbReference type="Proteomes" id="UP000664360">
    <property type="component" value="Chromosome"/>
</dbReference>
<evidence type="ECO:0000313" key="2">
    <source>
        <dbReference type="Proteomes" id="UP000664360"/>
    </source>
</evidence>
<name>A0ABZ2SUX8_9ENTE</name>